<protein>
    <submittedName>
        <fullName evidence="1">FeoB-associated Cys-rich membrane protein</fullName>
    </submittedName>
</protein>
<evidence type="ECO:0000313" key="2">
    <source>
        <dbReference type="Proteomes" id="UP001481872"/>
    </source>
</evidence>
<dbReference type="EMBL" id="JBBNPS010000036">
    <property type="protein sequence ID" value="MEQ3354330.1"/>
    <property type="molecule type" value="Genomic_DNA"/>
</dbReference>
<evidence type="ECO:0000313" key="1">
    <source>
        <dbReference type="EMBL" id="MEQ3354330.1"/>
    </source>
</evidence>
<organism evidence="1 2">
    <name type="scientific">Aedoeadaptatus acetigenes</name>
    <dbReference type="NCBI Taxonomy" id="2981723"/>
    <lineage>
        <taxon>Bacteria</taxon>
        <taxon>Bacillati</taxon>
        <taxon>Bacillota</taxon>
        <taxon>Tissierellia</taxon>
        <taxon>Tissierellales</taxon>
        <taxon>Peptoniphilaceae</taxon>
        <taxon>Aedoeadaptatus</taxon>
    </lineage>
</organism>
<dbReference type="RefSeq" id="WP_148473038.1">
    <property type="nucleotide sequence ID" value="NZ_JAOQJD010000006.1"/>
</dbReference>
<accession>A0ABV1J802</accession>
<dbReference type="Pfam" id="PF12669">
    <property type="entry name" value="FeoB_associated"/>
    <property type="match status" value="1"/>
</dbReference>
<keyword evidence="2" id="KW-1185">Reference proteome</keyword>
<dbReference type="Proteomes" id="UP001481872">
    <property type="component" value="Unassembled WGS sequence"/>
</dbReference>
<gene>
    <name evidence="1" type="ORF">AAA081_08500</name>
</gene>
<reference evidence="1 2" key="1">
    <citation type="submission" date="2024-04" db="EMBL/GenBank/DDBJ databases">
        <title>Human intestinal bacterial collection.</title>
        <authorList>
            <person name="Pauvert C."/>
            <person name="Hitch T.C.A."/>
            <person name="Clavel T."/>
        </authorList>
    </citation>
    <scope>NUCLEOTIDE SEQUENCE [LARGE SCALE GENOMIC DNA]</scope>
    <source>
        <strain evidence="1 2">CLA-SR-H026</strain>
    </source>
</reference>
<sequence>MGTIIVLAVVCLAIFGAVRSMRKSHEEGGCCGCSQCGTASCDHEHDHSHSH</sequence>
<comment type="caution">
    <text evidence="1">The sequence shown here is derived from an EMBL/GenBank/DDBJ whole genome shotgun (WGS) entry which is preliminary data.</text>
</comment>
<proteinExistence type="predicted"/>
<name>A0ABV1J802_9FIRM</name>